<feature type="domain" description="Zn(2)-C6 fungal-type" evidence="8">
    <location>
        <begin position="21"/>
        <end position="59"/>
    </location>
</feature>
<dbReference type="GO" id="GO:0000976">
    <property type="term" value="F:transcription cis-regulatory region binding"/>
    <property type="evidence" value="ECO:0007669"/>
    <property type="project" value="TreeGrafter"/>
</dbReference>
<keyword evidence="3" id="KW-0805">Transcription regulation</keyword>
<dbReference type="GO" id="GO:0008270">
    <property type="term" value="F:zinc ion binding"/>
    <property type="evidence" value="ECO:0007669"/>
    <property type="project" value="InterPro"/>
</dbReference>
<reference evidence="9" key="1">
    <citation type="submission" date="2023-03" db="EMBL/GenBank/DDBJ databases">
        <title>Massive genome expansion in bonnet fungi (Mycena s.s.) driven by repeated elements and novel gene families across ecological guilds.</title>
        <authorList>
            <consortium name="Lawrence Berkeley National Laboratory"/>
            <person name="Harder C.B."/>
            <person name="Miyauchi S."/>
            <person name="Viragh M."/>
            <person name="Kuo A."/>
            <person name="Thoen E."/>
            <person name="Andreopoulos B."/>
            <person name="Lu D."/>
            <person name="Skrede I."/>
            <person name="Drula E."/>
            <person name="Henrissat B."/>
            <person name="Morin E."/>
            <person name="Kohler A."/>
            <person name="Barry K."/>
            <person name="LaButti K."/>
            <person name="Morin E."/>
            <person name="Salamov A."/>
            <person name="Lipzen A."/>
            <person name="Mereny Z."/>
            <person name="Hegedus B."/>
            <person name="Baldrian P."/>
            <person name="Stursova M."/>
            <person name="Weitz H."/>
            <person name="Taylor A."/>
            <person name="Grigoriev I.V."/>
            <person name="Nagy L.G."/>
            <person name="Martin F."/>
            <person name="Kauserud H."/>
        </authorList>
    </citation>
    <scope>NUCLEOTIDE SEQUENCE</scope>
    <source>
        <strain evidence="9">CBHHK173m</strain>
    </source>
</reference>
<keyword evidence="6" id="KW-0539">Nucleus</keyword>
<organism evidence="9 10">
    <name type="scientific">Mycena belliarum</name>
    <dbReference type="NCBI Taxonomy" id="1033014"/>
    <lineage>
        <taxon>Eukaryota</taxon>
        <taxon>Fungi</taxon>
        <taxon>Dikarya</taxon>
        <taxon>Basidiomycota</taxon>
        <taxon>Agaricomycotina</taxon>
        <taxon>Agaricomycetes</taxon>
        <taxon>Agaricomycetidae</taxon>
        <taxon>Agaricales</taxon>
        <taxon>Marasmiineae</taxon>
        <taxon>Mycenaceae</taxon>
        <taxon>Mycena</taxon>
    </lineage>
</organism>
<dbReference type="GO" id="GO:0005634">
    <property type="term" value="C:nucleus"/>
    <property type="evidence" value="ECO:0007669"/>
    <property type="project" value="UniProtKB-SubCell"/>
</dbReference>
<comment type="subcellular location">
    <subcellularLocation>
        <location evidence="1">Nucleus</location>
    </subcellularLocation>
</comment>
<dbReference type="PANTHER" id="PTHR31845:SF17">
    <property type="entry name" value="ZN(II)2CYS6 TRANSCRIPTION FACTOR (EUROFUNG)"/>
    <property type="match status" value="1"/>
</dbReference>
<dbReference type="GO" id="GO:0006351">
    <property type="term" value="P:DNA-templated transcription"/>
    <property type="evidence" value="ECO:0007669"/>
    <property type="project" value="InterPro"/>
</dbReference>
<dbReference type="EMBL" id="JARJCN010000039">
    <property type="protein sequence ID" value="KAJ7084061.1"/>
    <property type="molecule type" value="Genomic_DNA"/>
</dbReference>
<evidence type="ECO:0000256" key="1">
    <source>
        <dbReference type="ARBA" id="ARBA00004123"/>
    </source>
</evidence>
<evidence type="ECO:0000313" key="9">
    <source>
        <dbReference type="EMBL" id="KAJ7084061.1"/>
    </source>
</evidence>
<evidence type="ECO:0000256" key="5">
    <source>
        <dbReference type="ARBA" id="ARBA00023163"/>
    </source>
</evidence>
<feature type="region of interest" description="Disordered" evidence="7">
    <location>
        <begin position="595"/>
        <end position="636"/>
    </location>
</feature>
<dbReference type="Proteomes" id="UP001222325">
    <property type="component" value="Unassembled WGS sequence"/>
</dbReference>
<dbReference type="InterPro" id="IPR051089">
    <property type="entry name" value="prtT"/>
</dbReference>
<evidence type="ECO:0000313" key="10">
    <source>
        <dbReference type="Proteomes" id="UP001222325"/>
    </source>
</evidence>
<name>A0AAD6XK30_9AGAR</name>
<dbReference type="CDD" id="cd12148">
    <property type="entry name" value="fungal_TF_MHR"/>
    <property type="match status" value="1"/>
</dbReference>
<evidence type="ECO:0000256" key="2">
    <source>
        <dbReference type="ARBA" id="ARBA00022723"/>
    </source>
</evidence>
<dbReference type="CDD" id="cd00067">
    <property type="entry name" value="GAL4"/>
    <property type="match status" value="1"/>
</dbReference>
<dbReference type="SMART" id="SM00066">
    <property type="entry name" value="GAL4"/>
    <property type="match status" value="1"/>
</dbReference>
<keyword evidence="5" id="KW-0804">Transcription</keyword>
<dbReference type="GO" id="GO:0000981">
    <property type="term" value="F:DNA-binding transcription factor activity, RNA polymerase II-specific"/>
    <property type="evidence" value="ECO:0007669"/>
    <property type="project" value="InterPro"/>
</dbReference>
<protein>
    <recommendedName>
        <fullName evidence="8">Zn(2)-C6 fungal-type domain-containing protein</fullName>
    </recommendedName>
</protein>
<keyword evidence="2" id="KW-0479">Metal-binding</keyword>
<dbReference type="PROSITE" id="PS50048">
    <property type="entry name" value="ZN2_CY6_FUNGAL_2"/>
    <property type="match status" value="1"/>
</dbReference>
<dbReference type="InterPro" id="IPR007219">
    <property type="entry name" value="XnlR_reg_dom"/>
</dbReference>
<dbReference type="Pfam" id="PF04082">
    <property type="entry name" value="Fungal_trans"/>
    <property type="match status" value="1"/>
</dbReference>
<dbReference type="SMART" id="SM00906">
    <property type="entry name" value="Fungal_trans"/>
    <property type="match status" value="1"/>
</dbReference>
<dbReference type="AlphaFoldDB" id="A0AAD6XK30"/>
<dbReference type="InterPro" id="IPR036864">
    <property type="entry name" value="Zn2-C6_fun-type_DNA-bd_sf"/>
</dbReference>
<keyword evidence="4" id="KW-0238">DNA-binding</keyword>
<gene>
    <name evidence="9" type="ORF">B0H15DRAFT_849935</name>
</gene>
<evidence type="ECO:0000256" key="7">
    <source>
        <dbReference type="SAM" id="MobiDB-lite"/>
    </source>
</evidence>
<accession>A0AAD6XK30</accession>
<feature type="compositionally biased region" description="Low complexity" evidence="7">
    <location>
        <begin position="78"/>
        <end position="88"/>
    </location>
</feature>
<sequence>MKRAAVAADGTAPKRTKASQACTSCRRQKSRCEILDVRTHGAPTIRCHRCKTLGVECSFETSDLIHFLPKASPHTPGSSSADSPASPDQVNRPPPEVYGGLNTLATVASSRPNAEAAPILPLPSRYGMLPEDLLPTASTPIWGCTSRVDWTATPMLAILDLVRCPRTGPALEIAHVECLADVLSPPEITSLLEIFETRYSPWICAQPGSLQCTNSLLDIVRCTIASRHLEPEVRSAIAPQLQKLSEDVFLREVFNPQPSPDSIRALLILSAWTPICGTGAEARDGRLLIASAVSMARNLHLQNESKRALGLQADLGRLGPEQQRELDESTRRWRLWMQLALCESMLCMGTGREPVSRLSQLDLDMASLPTPANFSLAVIRDIRLGLRAKMYHMTESTLKSRLASVEDMKAFFRDINTSIHSMHVLGRLLNPLPVVTQQDTFYSQMLILEYHTCQLLMIHHALRETRTVHEREMPHIPWHAVTLGEDQVHLSLFWGITGLISAEAVLTAFLAPSDVSLLSTAPDNLYVMVGFAATWIFVSNFHIHQFKGKKVGGASERLQAMTIDRLSQIALAPDHAAGRCGQVLAALLVAWERRKEKDPDSTAPPGRRWVYDMPYESPSTAAPNRDPRQGDNNTDFMAAPGFQGLASGNPENADLFLDDDFWSSFLEQLGNADKQTDILLQDMLQ</sequence>
<evidence type="ECO:0000256" key="6">
    <source>
        <dbReference type="ARBA" id="ARBA00023242"/>
    </source>
</evidence>
<proteinExistence type="predicted"/>
<dbReference type="InterPro" id="IPR001138">
    <property type="entry name" value="Zn2Cys6_DnaBD"/>
</dbReference>
<keyword evidence="10" id="KW-1185">Reference proteome</keyword>
<evidence type="ECO:0000256" key="4">
    <source>
        <dbReference type="ARBA" id="ARBA00023125"/>
    </source>
</evidence>
<dbReference type="SUPFAM" id="SSF57701">
    <property type="entry name" value="Zn2/Cys6 DNA-binding domain"/>
    <property type="match status" value="1"/>
</dbReference>
<dbReference type="PANTHER" id="PTHR31845">
    <property type="entry name" value="FINGER DOMAIN PROTEIN, PUTATIVE-RELATED"/>
    <property type="match status" value="1"/>
</dbReference>
<comment type="caution">
    <text evidence="9">The sequence shown here is derived from an EMBL/GenBank/DDBJ whole genome shotgun (WGS) entry which is preliminary data.</text>
</comment>
<feature type="region of interest" description="Disordered" evidence="7">
    <location>
        <begin position="70"/>
        <end position="99"/>
    </location>
</feature>
<feature type="region of interest" description="Disordered" evidence="7">
    <location>
        <begin position="1"/>
        <end position="20"/>
    </location>
</feature>
<dbReference type="Pfam" id="PF00172">
    <property type="entry name" value="Zn_clus"/>
    <property type="match status" value="1"/>
</dbReference>
<evidence type="ECO:0000259" key="8">
    <source>
        <dbReference type="PROSITE" id="PS50048"/>
    </source>
</evidence>
<evidence type="ECO:0000256" key="3">
    <source>
        <dbReference type="ARBA" id="ARBA00023015"/>
    </source>
</evidence>
<dbReference type="Gene3D" id="4.10.240.10">
    <property type="entry name" value="Zn(2)-C6 fungal-type DNA-binding domain"/>
    <property type="match status" value="1"/>
</dbReference>